<proteinExistence type="predicted"/>
<dbReference type="AlphaFoldDB" id="K2FEG0"/>
<organism evidence="2">
    <name type="scientific">uncultured bacterium</name>
    <name type="common">gcode 4</name>
    <dbReference type="NCBI Taxonomy" id="1234023"/>
    <lineage>
        <taxon>Bacteria</taxon>
        <taxon>environmental samples</taxon>
    </lineage>
</organism>
<keyword evidence="1" id="KW-0812">Transmembrane</keyword>
<dbReference type="EMBL" id="AMFJ01000144">
    <property type="protein sequence ID" value="EKE29566.1"/>
    <property type="molecule type" value="Genomic_DNA"/>
</dbReference>
<accession>K2FEG0</accession>
<reference evidence="2" key="1">
    <citation type="journal article" date="2012" name="Science">
        <title>Fermentation, hydrogen, and sulfur metabolism in multiple uncultivated bacterial phyla.</title>
        <authorList>
            <person name="Wrighton K.C."/>
            <person name="Thomas B.C."/>
            <person name="Sharon I."/>
            <person name="Miller C.S."/>
            <person name="Castelle C.J."/>
            <person name="VerBerkmoes N.C."/>
            <person name="Wilkins M.J."/>
            <person name="Hettich R.L."/>
            <person name="Lipton M.S."/>
            <person name="Williams K.H."/>
            <person name="Long P.E."/>
            <person name="Banfield J.F."/>
        </authorList>
    </citation>
    <scope>NUCLEOTIDE SEQUENCE [LARGE SCALE GENOMIC DNA]</scope>
</reference>
<evidence type="ECO:0000256" key="1">
    <source>
        <dbReference type="SAM" id="Phobius"/>
    </source>
</evidence>
<evidence type="ECO:0000313" key="2">
    <source>
        <dbReference type="EMBL" id="EKE29566.1"/>
    </source>
</evidence>
<sequence>MAITIENHAWISAVLVSDTSYAISNSHFISSYSPTLTHPSSSSMKLPAFASLIISWTLAPNLGPIRRAFGLQIFFAMLHMSATITSFTFNSSFMISM</sequence>
<comment type="caution">
    <text evidence="2">The sequence shown here is derived from an EMBL/GenBank/DDBJ whole genome shotgun (WGS) entry which is preliminary data.</text>
</comment>
<gene>
    <name evidence="2" type="ORF">ACD_2C00144G0001</name>
</gene>
<protein>
    <submittedName>
        <fullName evidence="2">Uncharacterized protein</fullName>
    </submittedName>
</protein>
<feature type="transmembrane region" description="Helical" evidence="1">
    <location>
        <begin position="69"/>
        <end position="89"/>
    </location>
</feature>
<name>K2FEG0_9BACT</name>
<keyword evidence="1" id="KW-1133">Transmembrane helix</keyword>
<keyword evidence="1" id="KW-0472">Membrane</keyword>